<dbReference type="InterPro" id="IPR036412">
    <property type="entry name" value="HAD-like_sf"/>
</dbReference>
<reference evidence="3" key="2">
    <citation type="submission" date="2017-05" db="EMBL/GenBank/DDBJ databases">
        <title>Whole genome sequence of fish pathogenic bacteria, Photobacterium damselae subsp. piscicida, strain 91-197, isolated from hybrid striped bass (Morone sp.) in USA.</title>
        <authorList>
            <person name="Teru Y."/>
            <person name="Hikima J."/>
            <person name="Kono T."/>
            <person name="Sakai M."/>
            <person name="Takano T."/>
            <person name="Hawke J.P."/>
            <person name="Takeyama H."/>
            <person name="Aoki T."/>
        </authorList>
    </citation>
    <scope>NUCLEOTIDE SEQUENCE [LARGE SCALE GENOMIC DNA]</scope>
    <source>
        <strain evidence="3">91-197</strain>
    </source>
</reference>
<protein>
    <recommendedName>
        <fullName evidence="5">HAD family phosphatase</fullName>
    </recommendedName>
</protein>
<accession>A0A1V1VBI2</accession>
<dbReference type="EMBL" id="AP018045">
    <property type="protein sequence ID" value="BAX52796.1"/>
    <property type="molecule type" value="Genomic_DNA"/>
</dbReference>
<reference evidence="2 4" key="3">
    <citation type="submission" date="2020-09" db="EMBL/GenBank/DDBJ databases">
        <title>Complete, closed and curated genome sequences of Photobacterium damselae subsp. piscicida isolates from Australia indicate localised evolution and additional plasmid-borne pathogenicity mechanisms.</title>
        <authorList>
            <person name="Baseggio L."/>
            <person name="Silayeva O."/>
            <person name="Buller N."/>
            <person name="Landos M."/>
            <person name="Engelstaedter J."/>
            <person name="Barnes A.C."/>
        </authorList>
    </citation>
    <scope>NUCLEOTIDE SEQUENCE [LARGE SCALE GENOMIC DNA]</scope>
    <source>
        <strain evidence="2 4">AS-16-0540-1</strain>
    </source>
</reference>
<dbReference type="RefSeq" id="WP_086958002.1">
    <property type="nucleotide sequence ID" value="NZ_AP018045.1"/>
</dbReference>
<dbReference type="InterPro" id="IPR023214">
    <property type="entry name" value="HAD_sf"/>
</dbReference>
<dbReference type="EMBL" id="CP061854">
    <property type="protein sequence ID" value="QOD55443.1"/>
    <property type="molecule type" value="Genomic_DNA"/>
</dbReference>
<dbReference type="InterPro" id="IPR023198">
    <property type="entry name" value="PGP-like_dom2"/>
</dbReference>
<dbReference type="Proteomes" id="UP000218676">
    <property type="component" value="Chromosome 1"/>
</dbReference>
<dbReference type="AlphaFoldDB" id="A0A1V1VBI2"/>
<gene>
    <name evidence="2" type="ORF">IC627_08660</name>
    <name evidence="1" type="ORF">PDPUS_1_01422</name>
</gene>
<evidence type="ECO:0000313" key="1">
    <source>
        <dbReference type="EMBL" id="BAX52796.1"/>
    </source>
</evidence>
<dbReference type="Proteomes" id="UP000516656">
    <property type="component" value="Chromosome 1"/>
</dbReference>
<organism evidence="1 3">
    <name type="scientific">Photobacterium damsela subsp. piscicida</name>
    <name type="common">Pasteurella piscicida</name>
    <dbReference type="NCBI Taxonomy" id="38294"/>
    <lineage>
        <taxon>Bacteria</taxon>
        <taxon>Pseudomonadati</taxon>
        <taxon>Pseudomonadota</taxon>
        <taxon>Gammaproteobacteria</taxon>
        <taxon>Vibrionales</taxon>
        <taxon>Vibrionaceae</taxon>
        <taxon>Photobacterium</taxon>
    </lineage>
</organism>
<evidence type="ECO:0008006" key="5">
    <source>
        <dbReference type="Google" id="ProtNLM"/>
    </source>
</evidence>
<evidence type="ECO:0000313" key="2">
    <source>
        <dbReference type="EMBL" id="QOD55443.1"/>
    </source>
</evidence>
<dbReference type="Gene3D" id="3.40.50.1000">
    <property type="entry name" value="HAD superfamily/HAD-like"/>
    <property type="match status" value="1"/>
</dbReference>
<dbReference type="SUPFAM" id="SSF56784">
    <property type="entry name" value="HAD-like"/>
    <property type="match status" value="1"/>
</dbReference>
<evidence type="ECO:0000313" key="4">
    <source>
        <dbReference type="Proteomes" id="UP000516656"/>
    </source>
</evidence>
<proteinExistence type="predicted"/>
<name>A0A1V1VBI2_PHODP</name>
<sequence length="211" mass="24162">MKLFILDIDGLLIDEDQFDRECYIKAINQELNIQVTADELCKLNVTDASALDHFIECYQIKESRSVLHRQVEKTYYQLLRQALIERNYSDQDKTKVHNLFSELKARKDLHLAVVSCHWGSIAKLKLWAMGIELNRLTFASASDALHFVDVVALASFRAKQDAGELFAERLLISDAEAACKIAKELKDTWLSYEQAAALDINIAYVREYETA</sequence>
<evidence type="ECO:0000313" key="3">
    <source>
        <dbReference type="Proteomes" id="UP000218676"/>
    </source>
</evidence>
<dbReference type="Gene3D" id="1.10.150.240">
    <property type="entry name" value="Putative phosphatase, domain 2"/>
    <property type="match status" value="1"/>
</dbReference>
<reference evidence="1" key="1">
    <citation type="journal article" date="2017" name="Genome Announc.">
        <title>Whole-Genome Sequence of Photobacterium damselae subsp. piscicida Strain 91-197, Isolated from Hybrid Striped Bass (Morone sp.) in the United States.</title>
        <authorList>
            <person name="Teru Y."/>
            <person name="Hikima J."/>
            <person name="Kono T."/>
            <person name="Sakai M."/>
            <person name="Takano T."/>
            <person name="Hawke J.P."/>
            <person name="Takeyama H."/>
            <person name="Aoki T."/>
        </authorList>
    </citation>
    <scope>NUCLEOTIDE SEQUENCE</scope>
    <source>
        <strain evidence="1">91-197</strain>
    </source>
</reference>